<proteinExistence type="predicted"/>
<dbReference type="Proteomes" id="UP000199149">
    <property type="component" value="Unassembled WGS sequence"/>
</dbReference>
<name>A0A1I4X3T0_9FLAO</name>
<accession>A0A1I4X3T0</accession>
<dbReference type="AlphaFoldDB" id="A0A1I4X3T0"/>
<reference evidence="2" key="1">
    <citation type="submission" date="2016-10" db="EMBL/GenBank/DDBJ databases">
        <authorList>
            <person name="Varghese N."/>
            <person name="Submissions S."/>
        </authorList>
    </citation>
    <scope>NUCLEOTIDE SEQUENCE [LARGE SCALE GENOMIC DNA]</scope>
    <source>
        <strain evidence="2">XJ109</strain>
    </source>
</reference>
<dbReference type="STRING" id="684065.SAMN05421738_10843"/>
<dbReference type="EMBL" id="FOUZ01000008">
    <property type="protein sequence ID" value="SFN20066.1"/>
    <property type="molecule type" value="Genomic_DNA"/>
</dbReference>
<dbReference type="RefSeq" id="WP_092908296.1">
    <property type="nucleotide sequence ID" value="NZ_FOUZ01000008.1"/>
</dbReference>
<sequence length="151" mass="17352">MSKKHIRKEVIDYLIQLKRKEIEALKESYKIYAEGADLDEESTLELDDFSQQNQSTDAARNLLVRINQATNDLNEFVTVRPELVDEITEGNVVFTNKLNFVIGLSFKDFEWENKKFVGISTEAPIFGALVGKREGDKVEFNGIEYTIEEIL</sequence>
<evidence type="ECO:0008006" key="3">
    <source>
        <dbReference type="Google" id="ProtNLM"/>
    </source>
</evidence>
<evidence type="ECO:0000313" key="1">
    <source>
        <dbReference type="EMBL" id="SFN20066.1"/>
    </source>
</evidence>
<organism evidence="1 2">
    <name type="scientific">Algoriella xinjiangensis</name>
    <dbReference type="NCBI Taxonomy" id="684065"/>
    <lineage>
        <taxon>Bacteria</taxon>
        <taxon>Pseudomonadati</taxon>
        <taxon>Bacteroidota</taxon>
        <taxon>Flavobacteriia</taxon>
        <taxon>Flavobacteriales</taxon>
        <taxon>Weeksellaceae</taxon>
        <taxon>Algoriella</taxon>
    </lineage>
</organism>
<gene>
    <name evidence="1" type="ORF">SAMN05421738_10843</name>
</gene>
<dbReference type="OrthoDB" id="667380at2"/>
<evidence type="ECO:0000313" key="2">
    <source>
        <dbReference type="Proteomes" id="UP000199149"/>
    </source>
</evidence>
<protein>
    <recommendedName>
        <fullName evidence="3">Transcription elongation factor, GreA/GreB, C-term</fullName>
    </recommendedName>
</protein>
<keyword evidence="2" id="KW-1185">Reference proteome</keyword>